<sequence length="72" mass="8221">MLKYRIMRMHNVEENLVTMAMSNGGNDALDMAGRSGTLVGRKATSNRHLPVEEQQRREERAEDSSRSNEEQT</sequence>
<proteinExistence type="predicted"/>
<dbReference type="Proteomes" id="UP000053236">
    <property type="component" value="Unassembled WGS sequence"/>
</dbReference>
<feature type="non-terminal residue" evidence="2">
    <location>
        <position position="72"/>
    </location>
</feature>
<accession>W2HEV4</accession>
<dbReference type="AlphaFoldDB" id="W2HEV4"/>
<organism evidence="2">
    <name type="scientific">Phytophthora nicotianae</name>
    <name type="common">Potato buckeye rot agent</name>
    <name type="synonym">Phytophthora parasitica</name>
    <dbReference type="NCBI Taxonomy" id="4792"/>
    <lineage>
        <taxon>Eukaryota</taxon>
        <taxon>Sar</taxon>
        <taxon>Stramenopiles</taxon>
        <taxon>Oomycota</taxon>
        <taxon>Peronosporomycetes</taxon>
        <taxon>Peronosporales</taxon>
        <taxon>Peronosporaceae</taxon>
        <taxon>Phytophthora</taxon>
    </lineage>
</organism>
<gene>
    <name evidence="2" type="ORF">L915_03090</name>
</gene>
<dbReference type="EMBL" id="KI684827">
    <property type="protein sequence ID" value="ETK93788.1"/>
    <property type="molecule type" value="Genomic_DNA"/>
</dbReference>
<feature type="compositionally biased region" description="Basic and acidic residues" evidence="1">
    <location>
        <begin position="49"/>
        <end position="72"/>
    </location>
</feature>
<protein>
    <submittedName>
        <fullName evidence="2">Uncharacterized protein</fullName>
    </submittedName>
</protein>
<evidence type="ECO:0000313" key="2">
    <source>
        <dbReference type="EMBL" id="ETK93788.1"/>
    </source>
</evidence>
<feature type="region of interest" description="Disordered" evidence="1">
    <location>
        <begin position="31"/>
        <end position="72"/>
    </location>
</feature>
<reference evidence="2" key="1">
    <citation type="submission" date="2013-11" db="EMBL/GenBank/DDBJ databases">
        <title>The Genome Sequence of Phytophthora parasitica CJ02B3.</title>
        <authorList>
            <consortium name="The Broad Institute Genomics Platform"/>
            <person name="Russ C."/>
            <person name="Tyler B."/>
            <person name="Panabieres F."/>
            <person name="Shan W."/>
            <person name="Tripathy S."/>
            <person name="Grunwald N."/>
            <person name="Machado M."/>
            <person name="Johnson C.S."/>
            <person name="Arredondo F."/>
            <person name="Hong C."/>
            <person name="Coffey M."/>
            <person name="Young S.K."/>
            <person name="Zeng Q."/>
            <person name="Gargeya S."/>
            <person name="Fitzgerald M."/>
            <person name="Abouelleil A."/>
            <person name="Alvarado L."/>
            <person name="Chapman S.B."/>
            <person name="Gainer-Dewar J."/>
            <person name="Goldberg J."/>
            <person name="Griggs A."/>
            <person name="Gujja S."/>
            <person name="Hansen M."/>
            <person name="Howarth C."/>
            <person name="Imamovic A."/>
            <person name="Ireland A."/>
            <person name="Larimer J."/>
            <person name="McCowan C."/>
            <person name="Murphy C."/>
            <person name="Pearson M."/>
            <person name="Poon T.W."/>
            <person name="Priest M."/>
            <person name="Roberts A."/>
            <person name="Saif S."/>
            <person name="Shea T."/>
            <person name="Sykes S."/>
            <person name="Wortman J."/>
            <person name="Nusbaum C."/>
            <person name="Birren B."/>
        </authorList>
    </citation>
    <scope>NUCLEOTIDE SEQUENCE [LARGE SCALE GENOMIC DNA]</scope>
    <source>
        <strain evidence="2">CJ02B3</strain>
    </source>
</reference>
<name>W2HEV4_PHYNI</name>
<evidence type="ECO:0000256" key="1">
    <source>
        <dbReference type="SAM" id="MobiDB-lite"/>
    </source>
</evidence>